<name>A0A0E0BQK5_9ORYZ</name>
<dbReference type="Gene3D" id="1.20.1560.10">
    <property type="entry name" value="ABC transporter type 1, transmembrane domain"/>
    <property type="match status" value="1"/>
</dbReference>
<proteinExistence type="predicted"/>
<evidence type="ECO:0000256" key="3">
    <source>
        <dbReference type="ARBA" id="ARBA00023136"/>
    </source>
</evidence>
<dbReference type="SUPFAM" id="SSF90123">
    <property type="entry name" value="ABC transporter transmembrane region"/>
    <property type="match status" value="1"/>
</dbReference>
<dbReference type="eggNOG" id="KOG0055">
    <property type="taxonomic scope" value="Eukaryota"/>
</dbReference>
<dbReference type="GO" id="GO:0140359">
    <property type="term" value="F:ABC-type transporter activity"/>
    <property type="evidence" value="ECO:0007669"/>
    <property type="project" value="InterPro"/>
</dbReference>
<dbReference type="EnsemblPlants" id="OGLUM12G07700.1">
    <property type="protein sequence ID" value="OGLUM12G07700.1"/>
    <property type="gene ID" value="OGLUM12G07700"/>
</dbReference>
<sequence>MVTDASRGIVVVPNTSFASNDDSVVADSTVYSARGHDAGDGGRAMVRYSDTKAVAAAASRKITCWRIIGERSVLRMRREYLEAVLRQEIGFFDTEVSTGEVIWVPRNPLDPT</sequence>
<dbReference type="Proteomes" id="UP000026961">
    <property type="component" value="Chromosome 12"/>
</dbReference>
<dbReference type="AlphaFoldDB" id="A0A0E0BQK5"/>
<dbReference type="STRING" id="40148.A0A0E0BQK5"/>
<dbReference type="InterPro" id="IPR036640">
    <property type="entry name" value="ABC1_TM_sf"/>
</dbReference>
<evidence type="ECO:0000313" key="5">
    <source>
        <dbReference type="EnsemblPlants" id="OGLUM12G07700.1"/>
    </source>
</evidence>
<dbReference type="GO" id="GO:0016020">
    <property type="term" value="C:membrane"/>
    <property type="evidence" value="ECO:0007669"/>
    <property type="project" value="InterPro"/>
</dbReference>
<dbReference type="InterPro" id="IPR011527">
    <property type="entry name" value="ABC1_TM_dom"/>
</dbReference>
<protein>
    <recommendedName>
        <fullName evidence="4">ABC transmembrane type-1 domain-containing protein</fullName>
    </recommendedName>
</protein>
<keyword evidence="6" id="KW-1185">Reference proteome</keyword>
<dbReference type="Gramene" id="OGLUM12G07700.1">
    <property type="protein sequence ID" value="OGLUM12G07700.1"/>
    <property type="gene ID" value="OGLUM12G07700"/>
</dbReference>
<keyword evidence="2" id="KW-1133">Transmembrane helix</keyword>
<organism evidence="5">
    <name type="scientific">Oryza glumipatula</name>
    <dbReference type="NCBI Taxonomy" id="40148"/>
    <lineage>
        <taxon>Eukaryota</taxon>
        <taxon>Viridiplantae</taxon>
        <taxon>Streptophyta</taxon>
        <taxon>Embryophyta</taxon>
        <taxon>Tracheophyta</taxon>
        <taxon>Spermatophyta</taxon>
        <taxon>Magnoliopsida</taxon>
        <taxon>Liliopsida</taxon>
        <taxon>Poales</taxon>
        <taxon>Poaceae</taxon>
        <taxon>BOP clade</taxon>
        <taxon>Oryzoideae</taxon>
        <taxon>Oryzeae</taxon>
        <taxon>Oryzinae</taxon>
        <taxon>Oryza</taxon>
    </lineage>
</organism>
<reference evidence="5" key="1">
    <citation type="submission" date="2015-04" db="UniProtKB">
        <authorList>
            <consortium name="EnsemblPlants"/>
        </authorList>
    </citation>
    <scope>IDENTIFICATION</scope>
</reference>
<keyword evidence="1" id="KW-0812">Transmembrane</keyword>
<dbReference type="HOGENOM" id="CLU_2149774_0_0_1"/>
<accession>A0A0E0BQK5</accession>
<evidence type="ECO:0000259" key="4">
    <source>
        <dbReference type="Pfam" id="PF00664"/>
    </source>
</evidence>
<evidence type="ECO:0000256" key="1">
    <source>
        <dbReference type="ARBA" id="ARBA00022692"/>
    </source>
</evidence>
<reference evidence="5" key="2">
    <citation type="submission" date="2018-05" db="EMBL/GenBank/DDBJ databases">
        <title>OgluRS3 (Oryza glumaepatula Reference Sequence Version 3).</title>
        <authorList>
            <person name="Zhang J."/>
            <person name="Kudrna D."/>
            <person name="Lee S."/>
            <person name="Talag J."/>
            <person name="Welchert J."/>
            <person name="Wing R.A."/>
        </authorList>
    </citation>
    <scope>NUCLEOTIDE SEQUENCE [LARGE SCALE GENOMIC DNA]</scope>
</reference>
<evidence type="ECO:0000256" key="2">
    <source>
        <dbReference type="ARBA" id="ARBA00022989"/>
    </source>
</evidence>
<evidence type="ECO:0000313" key="6">
    <source>
        <dbReference type="Proteomes" id="UP000026961"/>
    </source>
</evidence>
<keyword evidence="3" id="KW-0472">Membrane</keyword>
<dbReference type="Pfam" id="PF00664">
    <property type="entry name" value="ABC_membrane"/>
    <property type="match status" value="1"/>
</dbReference>
<feature type="domain" description="ABC transmembrane type-1" evidence="4">
    <location>
        <begin position="61"/>
        <end position="101"/>
    </location>
</feature>
<dbReference type="GO" id="GO:0005524">
    <property type="term" value="F:ATP binding"/>
    <property type="evidence" value="ECO:0007669"/>
    <property type="project" value="InterPro"/>
</dbReference>